<reference evidence="6 7" key="1">
    <citation type="submission" date="2018-12" db="EMBL/GenBank/DDBJ databases">
        <title>Draft genome sequence of Xylaria grammica IHI A82.</title>
        <authorList>
            <person name="Buettner E."/>
            <person name="Kellner H."/>
        </authorList>
    </citation>
    <scope>NUCLEOTIDE SEQUENCE [LARGE SCALE GENOMIC DNA]</scope>
    <source>
        <strain evidence="6 7">IHI A82</strain>
    </source>
</reference>
<dbReference type="AlphaFoldDB" id="A0A439D3C1"/>
<evidence type="ECO:0000313" key="7">
    <source>
        <dbReference type="Proteomes" id="UP000286045"/>
    </source>
</evidence>
<gene>
    <name evidence="6" type="ORF">EKO27_g6165</name>
</gene>
<dbReference type="Pfam" id="PF13339">
    <property type="entry name" value="AATF-Che1"/>
    <property type="match status" value="1"/>
</dbReference>
<dbReference type="InterPro" id="IPR039223">
    <property type="entry name" value="AATF/Bfr2"/>
</dbReference>
<proteinExistence type="inferred from homology"/>
<feature type="compositionally biased region" description="Basic and acidic residues" evidence="3">
    <location>
        <begin position="7"/>
        <end position="25"/>
    </location>
</feature>
<feature type="domain" description="AATF leucine zipper-containing" evidence="5">
    <location>
        <begin position="309"/>
        <end position="421"/>
    </location>
</feature>
<dbReference type="InterPro" id="IPR012617">
    <property type="entry name" value="AATF_C"/>
</dbReference>
<dbReference type="PANTHER" id="PTHR15565:SF0">
    <property type="entry name" value="PROTEIN AATF"/>
    <property type="match status" value="1"/>
</dbReference>
<evidence type="ECO:0000259" key="4">
    <source>
        <dbReference type="Pfam" id="PF08164"/>
    </source>
</evidence>
<dbReference type="EMBL" id="RYZI01000177">
    <property type="protein sequence ID" value="RWA08929.1"/>
    <property type="molecule type" value="Genomic_DNA"/>
</dbReference>
<evidence type="ECO:0000256" key="3">
    <source>
        <dbReference type="SAM" id="MobiDB-lite"/>
    </source>
</evidence>
<feature type="domain" description="Apoptosis-antagonizing transcription factor C-terminal" evidence="4">
    <location>
        <begin position="490"/>
        <end position="572"/>
    </location>
</feature>
<organism evidence="6 7">
    <name type="scientific">Xylaria grammica</name>
    <dbReference type="NCBI Taxonomy" id="363999"/>
    <lineage>
        <taxon>Eukaryota</taxon>
        <taxon>Fungi</taxon>
        <taxon>Dikarya</taxon>
        <taxon>Ascomycota</taxon>
        <taxon>Pezizomycotina</taxon>
        <taxon>Sordariomycetes</taxon>
        <taxon>Xylariomycetidae</taxon>
        <taxon>Xylariales</taxon>
        <taxon>Xylariaceae</taxon>
        <taxon>Xylaria</taxon>
    </lineage>
</organism>
<feature type="compositionally biased region" description="Acidic residues" evidence="3">
    <location>
        <begin position="82"/>
        <end position="129"/>
    </location>
</feature>
<feature type="region of interest" description="Disordered" evidence="3">
    <location>
        <begin position="1"/>
        <end position="291"/>
    </location>
</feature>
<feature type="compositionally biased region" description="Acidic residues" evidence="3">
    <location>
        <begin position="138"/>
        <end position="151"/>
    </location>
</feature>
<dbReference type="STRING" id="363999.A0A439D3C1"/>
<evidence type="ECO:0000256" key="2">
    <source>
        <dbReference type="ARBA" id="ARBA00013850"/>
    </source>
</evidence>
<name>A0A439D3C1_9PEZI</name>
<feature type="compositionally biased region" description="Acidic residues" evidence="3">
    <location>
        <begin position="583"/>
        <end position="595"/>
    </location>
</feature>
<feature type="compositionally biased region" description="Polar residues" evidence="3">
    <location>
        <begin position="161"/>
        <end position="170"/>
    </location>
</feature>
<dbReference type="GO" id="GO:0005730">
    <property type="term" value="C:nucleolus"/>
    <property type="evidence" value="ECO:0007669"/>
    <property type="project" value="TreeGrafter"/>
</dbReference>
<dbReference type="PANTHER" id="PTHR15565">
    <property type="entry name" value="AATF PROTEIN APOPTOSIS ANTAGONIZING TRANSCRIPTION FACTOR"/>
    <property type="match status" value="1"/>
</dbReference>
<feature type="compositionally biased region" description="Acidic residues" evidence="3">
    <location>
        <begin position="254"/>
        <end position="269"/>
    </location>
</feature>
<keyword evidence="7" id="KW-1185">Reference proteome</keyword>
<dbReference type="Pfam" id="PF08164">
    <property type="entry name" value="TRAUB"/>
    <property type="match status" value="1"/>
</dbReference>
<comment type="caution">
    <text evidence="6">The sequence shown here is derived from an EMBL/GenBank/DDBJ whole genome shotgun (WGS) entry which is preliminary data.</text>
</comment>
<evidence type="ECO:0000259" key="5">
    <source>
        <dbReference type="Pfam" id="PF13339"/>
    </source>
</evidence>
<feature type="compositionally biased region" description="Acidic residues" evidence="3">
    <location>
        <begin position="182"/>
        <end position="243"/>
    </location>
</feature>
<evidence type="ECO:0000313" key="6">
    <source>
        <dbReference type="EMBL" id="RWA08929.1"/>
    </source>
</evidence>
<comment type="similarity">
    <text evidence="1">Belongs to the AATF family.</text>
</comment>
<dbReference type="Proteomes" id="UP000286045">
    <property type="component" value="Unassembled WGS sequence"/>
</dbReference>
<dbReference type="GO" id="GO:0000462">
    <property type="term" value="P:maturation of SSU-rRNA from tricistronic rRNA transcript (SSU-rRNA, 5.8S rRNA, LSU-rRNA)"/>
    <property type="evidence" value="ECO:0007669"/>
    <property type="project" value="TreeGrafter"/>
</dbReference>
<evidence type="ECO:0000256" key="1">
    <source>
        <dbReference type="ARBA" id="ARBA00008966"/>
    </source>
</evidence>
<protein>
    <recommendedName>
        <fullName evidence="2">Protein BFR2</fullName>
    </recommendedName>
</protein>
<dbReference type="InterPro" id="IPR025160">
    <property type="entry name" value="AATF"/>
</dbReference>
<sequence length="603" mass="67426">MGKKQGRARELADLVERPAKDHDPEADVVPSDSDQSDDESSDNEPAGTEHYVAVGKSKLRRHEPLALGPQYRGARVSREALEADDDDEEDEEDEGSEEEEEDSNDDDDGSSDYEDAREEFDDPDTADLEADQKGQGDIEIDSDEALDEDDWEQFKKFANGRSKSLATANKPSRRPTAADFMVSDDEDDKDDEDEERQDGVSDDDDDDEEEEEDDDDEGLSDDLENGGFIDDEAEESDDDELGFSDEKDGSSGEGSEDESDEDGDEDEEQPTSGSKKSKRSNDSGMAASVREMMGEQSVVKSLLKTVDADVQKGKAVQRQRKDFDALLNLRIRLQKSIVAINSLNYADQPEDEAVEPYEAAEKSALQLWNALDDFRTSIHKGKKRKHAETDDTSTTALWNRMEFHEKHQAARRKQVLEKWSRDAKKTSITASSAHKFSSHAEKPITAMLSAELDAPERLIKRTRTPRSCAPYHVARKINEDASIYDDADFYQLLLKELVDQRSGDGSGIGLEAATVRYAAVKEAKAKRHVDTKASKGRKMRFAPIPKLQNFMAPEDRRGWEQCAIDRFFGTLFGQKLVLNEESSDEEMGGVSVEDDGGLRLFRS</sequence>
<feature type="region of interest" description="Disordered" evidence="3">
    <location>
        <begin position="583"/>
        <end position="603"/>
    </location>
</feature>
<accession>A0A439D3C1</accession>